<evidence type="ECO:0000256" key="2">
    <source>
        <dbReference type="ARBA" id="ARBA00009853"/>
    </source>
</evidence>
<dbReference type="Proteomes" id="UP000033608">
    <property type="component" value="Unassembled WGS sequence"/>
</dbReference>
<dbReference type="STRING" id="1121477.SAMN02745223_01590"/>
<evidence type="ECO:0000313" key="10">
    <source>
        <dbReference type="Proteomes" id="UP000033608"/>
    </source>
</evidence>
<dbReference type="RefSeq" id="WP_046135008.1">
    <property type="nucleotide sequence ID" value="NZ_FQVC01000004.1"/>
</dbReference>
<feature type="transmembrane region" description="Helical" evidence="6">
    <location>
        <begin position="123"/>
        <end position="142"/>
    </location>
</feature>
<evidence type="ECO:0000313" key="11">
    <source>
        <dbReference type="Proteomes" id="UP000184533"/>
    </source>
</evidence>
<evidence type="ECO:0000256" key="3">
    <source>
        <dbReference type="ARBA" id="ARBA00022692"/>
    </source>
</evidence>
<keyword evidence="4 6" id="KW-1133">Transmembrane helix</keyword>
<organism evidence="8 10">
    <name type="scientific">Devosia limi DSM 17137</name>
    <dbReference type="NCBI Taxonomy" id="1121477"/>
    <lineage>
        <taxon>Bacteria</taxon>
        <taxon>Pseudomonadati</taxon>
        <taxon>Pseudomonadota</taxon>
        <taxon>Alphaproteobacteria</taxon>
        <taxon>Hyphomicrobiales</taxon>
        <taxon>Devosiaceae</taxon>
        <taxon>Devosia</taxon>
    </lineage>
</organism>
<feature type="transmembrane region" description="Helical" evidence="6">
    <location>
        <begin position="268"/>
        <end position="288"/>
    </location>
</feature>
<reference evidence="8 10" key="1">
    <citation type="submission" date="2015-03" db="EMBL/GenBank/DDBJ databases">
        <authorList>
            <person name="Hassan Y.I."/>
            <person name="Lepp D."/>
            <person name="Zhou T."/>
        </authorList>
    </citation>
    <scope>NUCLEOTIDE SEQUENCE [LARGE SCALE GENOMIC DNA]</scope>
    <source>
        <strain evidence="8 10">DSM 17137</strain>
    </source>
</reference>
<dbReference type="OrthoDB" id="7818056at2"/>
<comment type="subcellular location">
    <subcellularLocation>
        <location evidence="1">Membrane</location>
        <topology evidence="1">Multi-pass membrane protein</topology>
    </subcellularLocation>
</comment>
<name>A0A0F5LTK9_9HYPH</name>
<dbReference type="PANTHER" id="PTHR22911">
    <property type="entry name" value="ACYL-MALONYL CONDENSING ENZYME-RELATED"/>
    <property type="match status" value="1"/>
</dbReference>
<evidence type="ECO:0000256" key="4">
    <source>
        <dbReference type="ARBA" id="ARBA00022989"/>
    </source>
</evidence>
<dbReference type="GO" id="GO:0016020">
    <property type="term" value="C:membrane"/>
    <property type="evidence" value="ECO:0007669"/>
    <property type="project" value="UniProtKB-SubCell"/>
</dbReference>
<comment type="similarity">
    <text evidence="2">Belongs to the drug/metabolite transporter (DMT) superfamily. 10 TMS drug/metabolite exporter (DME) (TC 2.A.7.3) family.</text>
</comment>
<dbReference type="EMBL" id="FQVC01000004">
    <property type="protein sequence ID" value="SHF02006.1"/>
    <property type="molecule type" value="Genomic_DNA"/>
</dbReference>
<keyword evidence="3 6" id="KW-0812">Transmembrane</keyword>
<protein>
    <submittedName>
        <fullName evidence="9">EamA-like transporter family protein</fullName>
    </submittedName>
</protein>
<evidence type="ECO:0000256" key="1">
    <source>
        <dbReference type="ARBA" id="ARBA00004141"/>
    </source>
</evidence>
<dbReference type="PATRIC" id="fig|1121477.3.peg.2969"/>
<accession>A0A0F5LTK9</accession>
<evidence type="ECO:0000256" key="5">
    <source>
        <dbReference type="ARBA" id="ARBA00023136"/>
    </source>
</evidence>
<feature type="transmembrane region" description="Helical" evidence="6">
    <location>
        <begin position="38"/>
        <end position="60"/>
    </location>
</feature>
<feature type="transmembrane region" description="Helical" evidence="6">
    <location>
        <begin position="242"/>
        <end position="262"/>
    </location>
</feature>
<dbReference type="SUPFAM" id="SSF103481">
    <property type="entry name" value="Multidrug resistance efflux transporter EmrE"/>
    <property type="match status" value="2"/>
</dbReference>
<evidence type="ECO:0000256" key="6">
    <source>
        <dbReference type="SAM" id="Phobius"/>
    </source>
</evidence>
<feature type="domain" description="EamA" evidence="7">
    <location>
        <begin position="11"/>
        <end position="140"/>
    </location>
</feature>
<gene>
    <name evidence="9" type="ORF">SAMN02745223_01590</name>
    <name evidence="8" type="ORF">VW29_09345</name>
</gene>
<reference evidence="9 11" key="2">
    <citation type="submission" date="2016-11" db="EMBL/GenBank/DDBJ databases">
        <authorList>
            <person name="Jaros S."/>
            <person name="Januszkiewicz K."/>
            <person name="Wedrychowicz H."/>
        </authorList>
    </citation>
    <scope>NUCLEOTIDE SEQUENCE [LARGE SCALE GENOMIC DNA]</scope>
    <source>
        <strain evidence="9 11">DSM 17137</strain>
    </source>
</reference>
<dbReference type="AlphaFoldDB" id="A0A0F5LTK9"/>
<feature type="domain" description="EamA" evidence="7">
    <location>
        <begin position="159"/>
        <end position="283"/>
    </location>
</feature>
<dbReference type="InterPro" id="IPR037185">
    <property type="entry name" value="EmrE-like"/>
</dbReference>
<feature type="transmembrane region" description="Helical" evidence="6">
    <location>
        <begin position="72"/>
        <end position="90"/>
    </location>
</feature>
<feature type="transmembrane region" description="Helical" evidence="6">
    <location>
        <begin position="186"/>
        <end position="207"/>
    </location>
</feature>
<feature type="transmembrane region" description="Helical" evidence="6">
    <location>
        <begin position="154"/>
        <end position="174"/>
    </location>
</feature>
<keyword evidence="10" id="KW-1185">Reference proteome</keyword>
<feature type="transmembrane region" description="Helical" evidence="6">
    <location>
        <begin position="96"/>
        <end position="116"/>
    </location>
</feature>
<dbReference type="PANTHER" id="PTHR22911:SF6">
    <property type="entry name" value="SOLUTE CARRIER FAMILY 35 MEMBER G1"/>
    <property type="match status" value="1"/>
</dbReference>
<evidence type="ECO:0000313" key="9">
    <source>
        <dbReference type="EMBL" id="SHF02006.1"/>
    </source>
</evidence>
<dbReference type="Pfam" id="PF00892">
    <property type="entry name" value="EamA"/>
    <property type="match status" value="2"/>
</dbReference>
<keyword evidence="5 6" id="KW-0472">Membrane</keyword>
<feature type="transmembrane region" description="Helical" evidence="6">
    <location>
        <begin position="213"/>
        <end position="235"/>
    </location>
</feature>
<dbReference type="InterPro" id="IPR000620">
    <property type="entry name" value="EamA_dom"/>
</dbReference>
<sequence>MSQRSEALRAILLCGTGIAFICAMDAVAKTLGAGMSTFMIVFVRYAGAAIWLALYIALTRGAWPLRRNYGRHAQRGALMALTACFFFYGVTHLPLAVAAALGMSAPIYVSLFGIVFLKEPVSLGLVGAIVLGIAGSAVIVFGGEPIEVSGSSDILAWGAAILAPMSYAVAIVLMKHHSADEGAATMTLAQSAVAAAIAIPLIVPGFAPPPTASWPLIALIGLLGALGFLFLINGLKRVPASVFAVVDYTALLWAAAFGYLFFSEVPELRLWIGGGLIISACALGLMVAQRRAVAVG</sequence>
<evidence type="ECO:0000313" key="8">
    <source>
        <dbReference type="EMBL" id="KKB84997.1"/>
    </source>
</evidence>
<evidence type="ECO:0000259" key="7">
    <source>
        <dbReference type="Pfam" id="PF00892"/>
    </source>
</evidence>
<dbReference type="Proteomes" id="UP000184533">
    <property type="component" value="Unassembled WGS sequence"/>
</dbReference>
<proteinExistence type="inferred from homology"/>
<dbReference type="EMBL" id="LAJF01000062">
    <property type="protein sequence ID" value="KKB84997.1"/>
    <property type="molecule type" value="Genomic_DNA"/>
</dbReference>